<keyword evidence="2" id="KW-1185">Reference proteome</keyword>
<organism evidence="1 2">
    <name type="scientific">Mucilaginibacter gossypiicola</name>
    <dbReference type="NCBI Taxonomy" id="551995"/>
    <lineage>
        <taxon>Bacteria</taxon>
        <taxon>Pseudomonadati</taxon>
        <taxon>Bacteroidota</taxon>
        <taxon>Sphingobacteriia</taxon>
        <taxon>Sphingobacteriales</taxon>
        <taxon>Sphingobacteriaceae</taxon>
        <taxon>Mucilaginibacter</taxon>
    </lineage>
</organism>
<dbReference type="AlphaFoldDB" id="A0A1H8TQ28"/>
<sequence length="35" mass="4153">MSRELTELSDLIDEQFEIEDIDTTDMVKYLLSLFV</sequence>
<protein>
    <submittedName>
        <fullName evidence="1">Uncharacterized protein</fullName>
    </submittedName>
</protein>
<evidence type="ECO:0000313" key="2">
    <source>
        <dbReference type="Proteomes" id="UP000198942"/>
    </source>
</evidence>
<dbReference type="EMBL" id="FOCL01000016">
    <property type="protein sequence ID" value="SEO92714.1"/>
    <property type="molecule type" value="Genomic_DNA"/>
</dbReference>
<dbReference type="Proteomes" id="UP000198942">
    <property type="component" value="Unassembled WGS sequence"/>
</dbReference>
<dbReference type="STRING" id="551995.SAMN05192574_11683"/>
<proteinExistence type="predicted"/>
<evidence type="ECO:0000313" key="1">
    <source>
        <dbReference type="EMBL" id="SEO92714.1"/>
    </source>
</evidence>
<name>A0A1H8TQ28_9SPHI</name>
<reference evidence="2" key="1">
    <citation type="submission" date="2016-10" db="EMBL/GenBank/DDBJ databases">
        <authorList>
            <person name="Varghese N."/>
            <person name="Submissions S."/>
        </authorList>
    </citation>
    <scope>NUCLEOTIDE SEQUENCE [LARGE SCALE GENOMIC DNA]</scope>
    <source>
        <strain evidence="2">Gh-48</strain>
    </source>
</reference>
<accession>A0A1H8TQ28</accession>
<gene>
    <name evidence="1" type="ORF">SAMN05192574_11683</name>
</gene>